<comment type="caution">
    <text evidence="1">The sequence shown here is derived from an EMBL/GenBank/DDBJ whole genome shotgun (WGS) entry which is preliminary data.</text>
</comment>
<proteinExistence type="predicted"/>
<sequence length="103" mass="11193">MAPMLSTTLTTRNHGHCTSTRSSLAWMQCSSSGHPTAAQPALDPRPTYRSLGLNSCSVSRLSHTHTAIIIPPWAGQRAAPWQRLAGPSQLLQVLCKCRRPDFG</sequence>
<evidence type="ECO:0000313" key="2">
    <source>
        <dbReference type="Proteomes" id="UP001302602"/>
    </source>
</evidence>
<dbReference type="GeneID" id="87824103"/>
<dbReference type="RefSeq" id="XP_062652597.1">
    <property type="nucleotide sequence ID" value="XM_062787333.1"/>
</dbReference>
<dbReference type="EMBL" id="MU853223">
    <property type="protein sequence ID" value="KAK4128826.1"/>
    <property type="molecule type" value="Genomic_DNA"/>
</dbReference>
<keyword evidence="2" id="KW-1185">Reference proteome</keyword>
<reference evidence="1" key="1">
    <citation type="journal article" date="2023" name="Mol. Phylogenet. Evol.">
        <title>Genome-scale phylogeny and comparative genomics of the fungal order Sordariales.</title>
        <authorList>
            <person name="Hensen N."/>
            <person name="Bonometti L."/>
            <person name="Westerberg I."/>
            <person name="Brannstrom I.O."/>
            <person name="Guillou S."/>
            <person name="Cros-Aarteil S."/>
            <person name="Calhoun S."/>
            <person name="Haridas S."/>
            <person name="Kuo A."/>
            <person name="Mondo S."/>
            <person name="Pangilinan J."/>
            <person name="Riley R."/>
            <person name="LaButti K."/>
            <person name="Andreopoulos B."/>
            <person name="Lipzen A."/>
            <person name="Chen C."/>
            <person name="Yan M."/>
            <person name="Daum C."/>
            <person name="Ng V."/>
            <person name="Clum A."/>
            <person name="Steindorff A."/>
            <person name="Ohm R.A."/>
            <person name="Martin F."/>
            <person name="Silar P."/>
            <person name="Natvig D.O."/>
            <person name="Lalanne C."/>
            <person name="Gautier V."/>
            <person name="Ament-Velasquez S.L."/>
            <person name="Kruys A."/>
            <person name="Hutchinson M.I."/>
            <person name="Powell A.J."/>
            <person name="Barry K."/>
            <person name="Miller A.N."/>
            <person name="Grigoriev I.V."/>
            <person name="Debuchy R."/>
            <person name="Gladieux P."/>
            <person name="Hiltunen Thoren M."/>
            <person name="Johannesson H."/>
        </authorList>
    </citation>
    <scope>NUCLEOTIDE SEQUENCE</scope>
    <source>
        <strain evidence="1">CBS 731.68</strain>
    </source>
</reference>
<dbReference type="AlphaFoldDB" id="A0AAN6Z8G0"/>
<reference evidence="1" key="2">
    <citation type="submission" date="2023-05" db="EMBL/GenBank/DDBJ databases">
        <authorList>
            <consortium name="Lawrence Berkeley National Laboratory"/>
            <person name="Steindorff A."/>
            <person name="Hensen N."/>
            <person name="Bonometti L."/>
            <person name="Westerberg I."/>
            <person name="Brannstrom I.O."/>
            <person name="Guillou S."/>
            <person name="Cros-Aarteil S."/>
            <person name="Calhoun S."/>
            <person name="Haridas S."/>
            <person name="Kuo A."/>
            <person name="Mondo S."/>
            <person name="Pangilinan J."/>
            <person name="Riley R."/>
            <person name="Labutti K."/>
            <person name="Andreopoulos B."/>
            <person name="Lipzen A."/>
            <person name="Chen C."/>
            <person name="Yanf M."/>
            <person name="Daum C."/>
            <person name="Ng V."/>
            <person name="Clum A."/>
            <person name="Ohm R."/>
            <person name="Martin F."/>
            <person name="Silar P."/>
            <person name="Natvig D."/>
            <person name="Lalanne C."/>
            <person name="Gautier V."/>
            <person name="Ament-Velasquez S.L."/>
            <person name="Kruys A."/>
            <person name="Hutchinson M.I."/>
            <person name="Powell A.J."/>
            <person name="Barry K."/>
            <person name="Miller A.N."/>
            <person name="Grigoriev I.V."/>
            <person name="Debuchy R."/>
            <person name="Gladieux P."/>
            <person name="Thoren M.H."/>
            <person name="Johannesson H."/>
        </authorList>
    </citation>
    <scope>NUCLEOTIDE SEQUENCE</scope>
    <source>
        <strain evidence="1">CBS 731.68</strain>
    </source>
</reference>
<name>A0AAN6Z8G0_9PEZI</name>
<accession>A0AAN6Z8G0</accession>
<protein>
    <submittedName>
        <fullName evidence="1">Uncharacterized protein</fullName>
    </submittedName>
</protein>
<organism evidence="1 2">
    <name type="scientific">Parathielavia appendiculata</name>
    <dbReference type="NCBI Taxonomy" id="2587402"/>
    <lineage>
        <taxon>Eukaryota</taxon>
        <taxon>Fungi</taxon>
        <taxon>Dikarya</taxon>
        <taxon>Ascomycota</taxon>
        <taxon>Pezizomycotina</taxon>
        <taxon>Sordariomycetes</taxon>
        <taxon>Sordariomycetidae</taxon>
        <taxon>Sordariales</taxon>
        <taxon>Chaetomiaceae</taxon>
        <taxon>Parathielavia</taxon>
    </lineage>
</organism>
<evidence type="ECO:0000313" key="1">
    <source>
        <dbReference type="EMBL" id="KAK4128826.1"/>
    </source>
</evidence>
<gene>
    <name evidence="1" type="ORF">N657DRAFT_42960</name>
</gene>
<dbReference type="Proteomes" id="UP001302602">
    <property type="component" value="Unassembled WGS sequence"/>
</dbReference>